<proteinExistence type="predicted"/>
<feature type="compositionally biased region" description="Acidic residues" evidence="1">
    <location>
        <begin position="208"/>
        <end position="220"/>
    </location>
</feature>
<comment type="caution">
    <text evidence="2">The sequence shown here is derived from an EMBL/GenBank/DDBJ whole genome shotgun (WGS) entry which is preliminary data.</text>
</comment>
<evidence type="ECO:0000313" key="2">
    <source>
        <dbReference type="EMBL" id="KAF7368605.1"/>
    </source>
</evidence>
<dbReference type="EMBL" id="JACAZI010000002">
    <property type="protein sequence ID" value="KAF7368605.1"/>
    <property type="molecule type" value="Genomic_DNA"/>
</dbReference>
<feature type="region of interest" description="Disordered" evidence="1">
    <location>
        <begin position="198"/>
        <end position="249"/>
    </location>
</feature>
<evidence type="ECO:0000256" key="1">
    <source>
        <dbReference type="SAM" id="MobiDB-lite"/>
    </source>
</evidence>
<protein>
    <submittedName>
        <fullName evidence="2">Uncharacterized protein</fullName>
    </submittedName>
</protein>
<dbReference type="Proteomes" id="UP000620124">
    <property type="component" value="Unassembled WGS sequence"/>
</dbReference>
<gene>
    <name evidence="2" type="ORF">MVEN_00184400</name>
</gene>
<reference evidence="2" key="1">
    <citation type="submission" date="2020-05" db="EMBL/GenBank/DDBJ databases">
        <title>Mycena genomes resolve the evolution of fungal bioluminescence.</title>
        <authorList>
            <person name="Tsai I.J."/>
        </authorList>
    </citation>
    <scope>NUCLEOTIDE SEQUENCE</scope>
    <source>
        <strain evidence="2">CCC161011</strain>
    </source>
</reference>
<name>A0A8H7DBR4_9AGAR</name>
<sequence>MSSVNDVNIPDGFILVNGHPSELWSKAAFDHVERLQKDEESRDPDAHGLYIYNDYFGYACCDLLKKEMLAIGKLVASKTEKTFLNTFHRLEGLTLFMANSMAASVFHTIDDPDLAEAIYNAYGALWMTYILDLEAAAKPQKLGPTHPVAIRNLENVVRTAAKGITEFSGLGFDKDADDLESAILRVLERNDMDGSAKEKLFLGKSANSDDEGEQDEEEEAPPSKKSRRTGADDADVRATAPRPGRRARR</sequence>
<dbReference type="AlphaFoldDB" id="A0A8H7DBR4"/>
<dbReference type="OrthoDB" id="10037289at2759"/>
<accession>A0A8H7DBR4</accession>
<keyword evidence="3" id="KW-1185">Reference proteome</keyword>
<organism evidence="2 3">
    <name type="scientific">Mycena venus</name>
    <dbReference type="NCBI Taxonomy" id="2733690"/>
    <lineage>
        <taxon>Eukaryota</taxon>
        <taxon>Fungi</taxon>
        <taxon>Dikarya</taxon>
        <taxon>Basidiomycota</taxon>
        <taxon>Agaricomycotina</taxon>
        <taxon>Agaricomycetes</taxon>
        <taxon>Agaricomycetidae</taxon>
        <taxon>Agaricales</taxon>
        <taxon>Marasmiineae</taxon>
        <taxon>Mycenaceae</taxon>
        <taxon>Mycena</taxon>
    </lineage>
</organism>
<evidence type="ECO:0000313" key="3">
    <source>
        <dbReference type="Proteomes" id="UP000620124"/>
    </source>
</evidence>